<dbReference type="AlphaFoldDB" id="A0A814Y2Y8"/>
<protein>
    <submittedName>
        <fullName evidence="1">Uncharacterized protein</fullName>
    </submittedName>
</protein>
<sequence length="49" mass="5617">MTLARIPIPFAIDEARKSHAQGFERKGRRDKTHILMVLPTTPKIMMKIA</sequence>
<name>A0A814Y2Y8_9BILA</name>
<dbReference type="Proteomes" id="UP000663889">
    <property type="component" value="Unassembled WGS sequence"/>
</dbReference>
<reference evidence="1" key="1">
    <citation type="submission" date="2021-02" db="EMBL/GenBank/DDBJ databases">
        <authorList>
            <person name="Nowell W R."/>
        </authorList>
    </citation>
    <scope>NUCLEOTIDE SEQUENCE</scope>
</reference>
<proteinExistence type="predicted"/>
<accession>A0A814Y2Y8</accession>
<gene>
    <name evidence="1" type="ORF">SEV965_LOCUS22342</name>
</gene>
<dbReference type="EMBL" id="CAJNOU010001574">
    <property type="protein sequence ID" value="CAF1224097.1"/>
    <property type="molecule type" value="Genomic_DNA"/>
</dbReference>
<evidence type="ECO:0000313" key="2">
    <source>
        <dbReference type="Proteomes" id="UP000663889"/>
    </source>
</evidence>
<feature type="non-terminal residue" evidence="1">
    <location>
        <position position="49"/>
    </location>
</feature>
<comment type="caution">
    <text evidence="1">The sequence shown here is derived from an EMBL/GenBank/DDBJ whole genome shotgun (WGS) entry which is preliminary data.</text>
</comment>
<organism evidence="1 2">
    <name type="scientific">Rotaria sordida</name>
    <dbReference type="NCBI Taxonomy" id="392033"/>
    <lineage>
        <taxon>Eukaryota</taxon>
        <taxon>Metazoa</taxon>
        <taxon>Spiralia</taxon>
        <taxon>Gnathifera</taxon>
        <taxon>Rotifera</taxon>
        <taxon>Eurotatoria</taxon>
        <taxon>Bdelloidea</taxon>
        <taxon>Philodinida</taxon>
        <taxon>Philodinidae</taxon>
        <taxon>Rotaria</taxon>
    </lineage>
</organism>
<evidence type="ECO:0000313" key="1">
    <source>
        <dbReference type="EMBL" id="CAF1224097.1"/>
    </source>
</evidence>